<dbReference type="Pfam" id="PF22178">
    <property type="entry name" value="Gp5_trimer_C"/>
    <property type="match status" value="1"/>
</dbReference>
<dbReference type="HOGENOM" id="CLU_004121_3_0_6"/>
<dbReference type="Gene3D" id="2.40.50.230">
    <property type="entry name" value="Gp5 N-terminal domain"/>
    <property type="match status" value="1"/>
</dbReference>
<comment type="similarity">
    <text evidence="2">Belongs to the VgrG protein family.</text>
</comment>
<dbReference type="NCBIfam" id="TIGR03361">
    <property type="entry name" value="VI_Rhs_Vgr"/>
    <property type="match status" value="1"/>
</dbReference>
<evidence type="ECO:0000256" key="1">
    <source>
        <dbReference type="ARBA" id="ARBA00004613"/>
    </source>
</evidence>
<evidence type="ECO:0000313" key="6">
    <source>
        <dbReference type="EMBL" id="EJK99290.1"/>
    </source>
</evidence>
<organism evidence="6">
    <name type="scientific">Pseudomonas fluorescens (strain Q2-87)</name>
    <dbReference type="NCBI Taxonomy" id="1038922"/>
    <lineage>
        <taxon>Bacteria</taxon>
        <taxon>Pseudomonadati</taxon>
        <taxon>Pseudomonadota</taxon>
        <taxon>Gammaproteobacteria</taxon>
        <taxon>Pseudomonadales</taxon>
        <taxon>Pseudomonadaceae</taxon>
        <taxon>Pseudomonas</taxon>
    </lineage>
</organism>
<dbReference type="SUPFAM" id="SSF69279">
    <property type="entry name" value="Phage tail proteins"/>
    <property type="match status" value="2"/>
</dbReference>
<evidence type="ECO:0000256" key="2">
    <source>
        <dbReference type="ARBA" id="ARBA00005558"/>
    </source>
</evidence>
<evidence type="ECO:0000259" key="5">
    <source>
        <dbReference type="Pfam" id="PF22178"/>
    </source>
</evidence>
<dbReference type="InterPro" id="IPR054030">
    <property type="entry name" value="Gp5_Vgr_C"/>
</dbReference>
<proteinExistence type="inferred from homology"/>
<dbReference type="InterPro" id="IPR037026">
    <property type="entry name" value="Vgr_OB-fold_dom_sf"/>
</dbReference>
<dbReference type="RefSeq" id="WP_003187047.1">
    <property type="nucleotide sequence ID" value="NZ_CM001558.1"/>
</dbReference>
<dbReference type="InterPro" id="IPR006533">
    <property type="entry name" value="T6SS_Vgr_RhsGE"/>
</dbReference>
<dbReference type="Gene3D" id="3.55.50.10">
    <property type="entry name" value="Baseplate protein-like domains"/>
    <property type="match status" value="1"/>
</dbReference>
<dbReference type="SUPFAM" id="SSF69349">
    <property type="entry name" value="Phage fibre proteins"/>
    <property type="match status" value="1"/>
</dbReference>
<dbReference type="Gene3D" id="4.10.220.110">
    <property type="match status" value="1"/>
</dbReference>
<dbReference type="Pfam" id="PF05954">
    <property type="entry name" value="Phage_GPD"/>
    <property type="match status" value="1"/>
</dbReference>
<sequence length="690" mass="78082">MPQVTNTNEFQLIIPGFEHELQILAFEGYEAISTPYCFDVKLVSEQKNIDLEQLLNKPAFLAFDKQHSGIHGFIYRAQQNDSGKRLAHYKIKLTPRLTYLAHRTNQRIFQQISVPKIITSILKEHGIFTDAHRFQLSASYPPRDYCVQYQESDLHFIERLCHEEGLHYHFQHSVSGHQLIFGDDQTVFPRRDRPTAYKHDSGMVYDEPVIQRFGLRLETRTSRVTCRDYDFKKATFLPENACQLNIGKIQPDLEAYDYPGGFFQEQRGKLLSRRALERHRADYCLAEGRSNQPTLMTGHFLELREHPRSEWNDLWLLTEVRHEGKQPQVLEEIIPNETGPSEGLFNQGYRNRFVATPWAVIFRSRRFFQKPHISGCQTAVVTGPEGEEIHCDQYGRVKVRFFWDRADRVDSNSSCWLRVASSWAGNGYGGVTIPRVGMEVLVTFLEGDPDKPLISGCLTNSANTLPYPLPAHKTRTVFRSRSSPGYKGANELHLEDRTGQELIYLRAQRDMEQKIENDSRLEVGNERRETIKGNSITEIHAEEHRTTAADRTIRVGGNDYLNVVNRHTHVDQTFIVDAGQQVHIKAGAHLVLEAGATLSLNAGGQHIVINPSGIYSSSEIQIGGTPLPAISASSFNPELAATLVKLEDLPAMLAPTQRALMTASQALGLDFCPICEACRNGICTTEAVAA</sequence>
<reference evidence="6" key="1">
    <citation type="journal article" date="2012" name="PLoS Genet.">
        <title>Comparative Genomics of Plant-Associated Pseudomonas spp.: Insights into Diversity and Inheritance of Traits Involved in Multitrophic Interactions.</title>
        <authorList>
            <person name="Loper J.E."/>
            <person name="Hassan K.A."/>
            <person name="Mavrodi D.V."/>
            <person name="Davis E.W.II."/>
            <person name="Lim C.K."/>
            <person name="Shaffer B.T."/>
            <person name="Elbourne L.D."/>
            <person name="Stockwell V.O."/>
            <person name="Hartney S.L."/>
            <person name="Breakwell K."/>
            <person name="Henkels M.D."/>
            <person name="Tetu S.G."/>
            <person name="Rangel L.I."/>
            <person name="Kidarsa T.A."/>
            <person name="Wilson N.L."/>
            <person name="van de Mortel J.E."/>
            <person name="Song C."/>
            <person name="Blumhagen R."/>
            <person name="Radune D."/>
            <person name="Hostetler J.B."/>
            <person name="Brinkac L.M."/>
            <person name="Durkin A.S."/>
            <person name="Kluepfel D.A."/>
            <person name="Wechter W.P."/>
            <person name="Anderson A.J."/>
            <person name="Kim Y.C."/>
            <person name="Pierson L.S.III."/>
            <person name="Pierson E.A."/>
            <person name="Lindow S.E."/>
            <person name="Kobayashi D.Y."/>
            <person name="Raaijmakers J.M."/>
            <person name="Weller D.M."/>
            <person name="Thomashow L.S."/>
            <person name="Allen A.E."/>
            <person name="Paulsen I.T."/>
        </authorList>
    </citation>
    <scope>NUCLEOTIDE SEQUENCE [LARGE SCALE GENOMIC DNA]</scope>
    <source>
        <strain evidence="6">Q2-87</strain>
    </source>
</reference>
<keyword evidence="3" id="KW-0964">Secreted</keyword>
<feature type="domain" description="Gp5/Type VI secretion system Vgr protein OB-fold" evidence="4">
    <location>
        <begin position="392"/>
        <end position="458"/>
    </location>
</feature>
<accession>J2XWX3</accession>
<feature type="domain" description="Gp5/Type VI secretion system Vgr C-terminal trimerisation" evidence="5">
    <location>
        <begin position="477"/>
        <end position="581"/>
    </location>
</feature>
<dbReference type="PATRIC" id="fig|1038922.3.peg.5625"/>
<dbReference type="PANTHER" id="PTHR32305:SF15">
    <property type="entry name" value="PROTEIN RHSA-RELATED"/>
    <property type="match status" value="1"/>
</dbReference>
<dbReference type="eggNOG" id="COG3501">
    <property type="taxonomic scope" value="Bacteria"/>
</dbReference>
<comment type="subcellular location">
    <subcellularLocation>
        <location evidence="1">Secreted</location>
    </subcellularLocation>
</comment>
<name>J2XWX3_PSEFQ</name>
<dbReference type="SUPFAM" id="SSF69255">
    <property type="entry name" value="gp5 N-terminal domain-like"/>
    <property type="match status" value="1"/>
</dbReference>
<dbReference type="InterPro" id="IPR050708">
    <property type="entry name" value="T6SS_VgrG/RHS"/>
</dbReference>
<dbReference type="AlphaFoldDB" id="J2XWX3"/>
<dbReference type="Gene3D" id="2.30.110.50">
    <property type="match status" value="1"/>
</dbReference>
<dbReference type="GO" id="GO:0005576">
    <property type="term" value="C:extracellular region"/>
    <property type="evidence" value="ECO:0007669"/>
    <property type="project" value="UniProtKB-SubCell"/>
</dbReference>
<dbReference type="Proteomes" id="UP000007289">
    <property type="component" value="Chromosome"/>
</dbReference>
<dbReference type="NCBIfam" id="TIGR01646">
    <property type="entry name" value="vgr_GE"/>
    <property type="match status" value="1"/>
</dbReference>
<dbReference type="PANTHER" id="PTHR32305">
    <property type="match status" value="1"/>
</dbReference>
<dbReference type="InterPro" id="IPR017847">
    <property type="entry name" value="T6SS_RhsGE_Vgr_subset"/>
</dbReference>
<dbReference type="Pfam" id="PF04717">
    <property type="entry name" value="Phage_base_V"/>
    <property type="match status" value="1"/>
</dbReference>
<comment type="caution">
    <text evidence="6">The sequence shown here is derived from an EMBL/GenBank/DDBJ whole genome shotgun (WGS) entry which is preliminary data.</text>
</comment>
<gene>
    <name evidence="6" type="ORF">PflQ2_5602</name>
</gene>
<evidence type="ECO:0000259" key="4">
    <source>
        <dbReference type="Pfam" id="PF04717"/>
    </source>
</evidence>
<dbReference type="EMBL" id="AGBM01000002">
    <property type="protein sequence ID" value="EJK99290.1"/>
    <property type="molecule type" value="Genomic_DNA"/>
</dbReference>
<protein>
    <submittedName>
        <fullName evidence="6">Type VI secretion system Vgr family protein</fullName>
    </submittedName>
</protein>
<dbReference type="InterPro" id="IPR006531">
    <property type="entry name" value="Gp5/Vgr_OB"/>
</dbReference>
<evidence type="ECO:0000256" key="3">
    <source>
        <dbReference type="ARBA" id="ARBA00022525"/>
    </source>
</evidence>